<evidence type="ECO:0000313" key="12">
    <source>
        <dbReference type="Proteomes" id="UP000261023"/>
    </source>
</evidence>
<feature type="transmembrane region" description="Helical" evidence="9">
    <location>
        <begin position="120"/>
        <end position="139"/>
    </location>
</feature>
<evidence type="ECO:0000256" key="8">
    <source>
        <dbReference type="ARBA" id="ARBA00039381"/>
    </source>
</evidence>
<dbReference type="GO" id="GO:0005886">
    <property type="term" value="C:plasma membrane"/>
    <property type="evidence" value="ECO:0007669"/>
    <property type="project" value="UniProtKB-SubCell"/>
</dbReference>
<dbReference type="GO" id="GO:0022857">
    <property type="term" value="F:transmembrane transporter activity"/>
    <property type="evidence" value="ECO:0007669"/>
    <property type="project" value="InterPro"/>
</dbReference>
<feature type="transmembrane region" description="Helical" evidence="9">
    <location>
        <begin position="286"/>
        <end position="304"/>
    </location>
</feature>
<feature type="transmembrane region" description="Helical" evidence="9">
    <location>
        <begin position="47"/>
        <end position="65"/>
    </location>
</feature>
<dbReference type="Proteomes" id="UP000263014">
    <property type="component" value="Unassembled WGS sequence"/>
</dbReference>
<feature type="transmembrane region" description="Helical" evidence="9">
    <location>
        <begin position="12"/>
        <end position="35"/>
    </location>
</feature>
<keyword evidence="2" id="KW-0813">Transport</keyword>
<keyword evidence="7 9" id="KW-0472">Membrane</keyword>
<reference evidence="12 13" key="1">
    <citation type="submission" date="2018-08" db="EMBL/GenBank/DDBJ databases">
        <title>A genome reference for cultivated species of the human gut microbiota.</title>
        <authorList>
            <person name="Zou Y."/>
            <person name="Xue W."/>
            <person name="Luo G."/>
        </authorList>
    </citation>
    <scope>NUCLEOTIDE SEQUENCE [LARGE SCALE GENOMIC DNA]</scope>
    <source>
        <strain evidence="10 12">AF19-13AC</strain>
        <strain evidence="11 13">TM09-12</strain>
    </source>
</reference>
<evidence type="ECO:0000256" key="3">
    <source>
        <dbReference type="ARBA" id="ARBA00022475"/>
    </source>
</evidence>
<accession>A0A374NZI4</accession>
<dbReference type="EMBL" id="QSON01000020">
    <property type="protein sequence ID" value="RGI97296.1"/>
    <property type="molecule type" value="Genomic_DNA"/>
</dbReference>
<dbReference type="Proteomes" id="UP000261023">
    <property type="component" value="Unassembled WGS sequence"/>
</dbReference>
<evidence type="ECO:0000256" key="9">
    <source>
        <dbReference type="SAM" id="Phobius"/>
    </source>
</evidence>
<evidence type="ECO:0000256" key="1">
    <source>
        <dbReference type="ARBA" id="ARBA00004651"/>
    </source>
</evidence>
<dbReference type="PANTHER" id="PTHR32196:SF71">
    <property type="entry name" value="AUTOINDUCER 2 IMPORT SYSTEM PERMEASE PROTEIN LSRD"/>
    <property type="match status" value="1"/>
</dbReference>
<keyword evidence="5 9" id="KW-0812">Transmembrane</keyword>
<keyword evidence="6 9" id="KW-1133">Transmembrane helix</keyword>
<name>A0A374NZI4_9FIRM</name>
<dbReference type="PANTHER" id="PTHR32196">
    <property type="entry name" value="ABC TRANSPORTER PERMEASE PROTEIN YPHD-RELATED-RELATED"/>
    <property type="match status" value="1"/>
</dbReference>
<feature type="transmembrane region" description="Helical" evidence="9">
    <location>
        <begin position="94"/>
        <end position="113"/>
    </location>
</feature>
<dbReference type="InterPro" id="IPR001851">
    <property type="entry name" value="ABC_transp_permease"/>
</dbReference>
<evidence type="ECO:0000256" key="4">
    <source>
        <dbReference type="ARBA" id="ARBA00022519"/>
    </source>
</evidence>
<dbReference type="CDD" id="cd06579">
    <property type="entry name" value="TM_PBP1_transp_AraH_like"/>
    <property type="match status" value="1"/>
</dbReference>
<evidence type="ECO:0000256" key="5">
    <source>
        <dbReference type="ARBA" id="ARBA00022692"/>
    </source>
</evidence>
<dbReference type="OrthoDB" id="9813906at2"/>
<evidence type="ECO:0000313" key="13">
    <source>
        <dbReference type="Proteomes" id="UP000263014"/>
    </source>
</evidence>
<keyword evidence="3" id="KW-1003">Cell membrane</keyword>
<evidence type="ECO:0000313" key="10">
    <source>
        <dbReference type="EMBL" id="RGD71682.1"/>
    </source>
</evidence>
<dbReference type="EMBL" id="QTJW01000003">
    <property type="protein sequence ID" value="RGD71682.1"/>
    <property type="molecule type" value="Genomic_DNA"/>
</dbReference>
<comment type="subcellular location">
    <subcellularLocation>
        <location evidence="1">Cell membrane</location>
        <topology evidence="1">Multi-pass membrane protein</topology>
    </subcellularLocation>
</comment>
<evidence type="ECO:0000313" key="11">
    <source>
        <dbReference type="EMBL" id="RGI97296.1"/>
    </source>
</evidence>
<organism evidence="11 13">
    <name type="scientific">Hungatella hathewayi</name>
    <dbReference type="NCBI Taxonomy" id="154046"/>
    <lineage>
        <taxon>Bacteria</taxon>
        <taxon>Bacillati</taxon>
        <taxon>Bacillota</taxon>
        <taxon>Clostridia</taxon>
        <taxon>Lachnospirales</taxon>
        <taxon>Lachnospiraceae</taxon>
        <taxon>Hungatella</taxon>
    </lineage>
</organism>
<protein>
    <recommendedName>
        <fullName evidence="8">Autoinducer 2 import system permease protein LsrD</fullName>
    </recommendedName>
</protein>
<dbReference type="Pfam" id="PF02653">
    <property type="entry name" value="BPD_transp_2"/>
    <property type="match status" value="1"/>
</dbReference>
<evidence type="ECO:0000256" key="6">
    <source>
        <dbReference type="ARBA" id="ARBA00022989"/>
    </source>
</evidence>
<dbReference type="AlphaFoldDB" id="A0A374NZI4"/>
<keyword evidence="4" id="KW-0997">Cell inner membrane</keyword>
<proteinExistence type="predicted"/>
<gene>
    <name evidence="10" type="ORF">DWX31_05220</name>
    <name evidence="11" type="ORF">DXD79_28125</name>
</gene>
<evidence type="ECO:0000256" key="7">
    <source>
        <dbReference type="ARBA" id="ARBA00023136"/>
    </source>
</evidence>
<feature type="transmembrane region" description="Helical" evidence="9">
    <location>
        <begin position="203"/>
        <end position="225"/>
    </location>
</feature>
<feature type="transmembrane region" description="Helical" evidence="9">
    <location>
        <begin position="159"/>
        <end position="175"/>
    </location>
</feature>
<evidence type="ECO:0000256" key="2">
    <source>
        <dbReference type="ARBA" id="ARBA00022448"/>
    </source>
</evidence>
<sequence>MMKKIKLEKVESALPILIFVFLLLIFMITTGGAIFDGSNMLVIVKQTLNTIIAALGMLFVAALGATDITQGSLVGFAGAVGTVVAINYGFVPAIAAVVAAGLCSGLFLGVVNARFKVPSFMASLAMLIALRALGTVAMGGSTSGLTVPDFVKSLDSNTIKLPVVIILVAIVSYVFNKTPFGAYCRAIGENENAVRFSGINVTFIKIAAFGLSGLFTGIAAMFVLARVGGCSTTLGLGFEMRVMMAMFIGGVPVEGGDGTRLYKIIIGAFTIALLENGLVLTGSSGAITQLIRGIVLLAAVYLTITAKAKIQKVDGETA</sequence>
<comment type="caution">
    <text evidence="11">The sequence shown here is derived from an EMBL/GenBank/DDBJ whole genome shotgun (WGS) entry which is preliminary data.</text>
</comment>
<dbReference type="RefSeq" id="WP_054355566.1">
    <property type="nucleotide sequence ID" value="NZ_QSON01000020.1"/>
</dbReference>